<keyword evidence="1" id="KW-0812">Transmembrane</keyword>
<feature type="transmembrane region" description="Helical" evidence="1">
    <location>
        <begin position="101"/>
        <end position="125"/>
    </location>
</feature>
<keyword evidence="1" id="KW-0472">Membrane</keyword>
<feature type="transmembrane region" description="Helical" evidence="1">
    <location>
        <begin position="73"/>
        <end position="95"/>
    </location>
</feature>
<dbReference type="Pfam" id="PF10935">
    <property type="entry name" value="DUF2637"/>
    <property type="match status" value="1"/>
</dbReference>
<sequence>MNARAVLSGLLLVVAAAAAILSFAALRDLALLCGFSPQLAWLLPVVVDAGAAAGSLVWLGGWAAEPARRFARALALALLGSSVAANALGHGLAAFALAPPWWVVVIVSAVAPSVLGAVVHLAVLVGRTDEHHTVHHHDVEQPDIDEPDVDEQVTGAVGAVSERLELAARAYNDGLLDERGLSRRWAAVDADAATSPHPVDPVDADGRVVELVELLEAGAPVTGAHAAVLFGCSPRTGRWLLTRAQALAVTPAAAAAGTEPELVGAGWPR</sequence>
<reference evidence="2 3" key="1">
    <citation type="submission" date="2020-05" db="EMBL/GenBank/DDBJ databases">
        <authorList>
            <person name="Mo P."/>
        </authorList>
    </citation>
    <scope>NUCLEOTIDE SEQUENCE [LARGE SCALE GENOMIC DNA]</scope>
    <source>
        <strain evidence="2 3">Gen01</strain>
        <plasmid evidence="2 3">unnamed1</plasmid>
    </source>
</reference>
<gene>
    <name evidence="2" type="ORF">HOP40_34930</name>
</gene>
<organism evidence="2 3">
    <name type="scientific">Pseudonocardia broussonetiae</name>
    <dbReference type="NCBI Taxonomy" id="2736640"/>
    <lineage>
        <taxon>Bacteria</taxon>
        <taxon>Bacillati</taxon>
        <taxon>Actinomycetota</taxon>
        <taxon>Actinomycetes</taxon>
        <taxon>Pseudonocardiales</taxon>
        <taxon>Pseudonocardiaceae</taxon>
        <taxon>Pseudonocardia</taxon>
    </lineage>
</organism>
<evidence type="ECO:0000313" key="3">
    <source>
        <dbReference type="Proteomes" id="UP000505377"/>
    </source>
</evidence>
<dbReference type="Proteomes" id="UP000505377">
    <property type="component" value="Plasmid unnamed1"/>
</dbReference>
<keyword evidence="1" id="KW-1133">Transmembrane helix</keyword>
<protein>
    <submittedName>
        <fullName evidence="2">DUF2637 domain-containing protein</fullName>
    </submittedName>
</protein>
<geneLocation type="plasmid" evidence="2 3">
    <name>unnamed1</name>
</geneLocation>
<dbReference type="AlphaFoldDB" id="A0A6M6JTI7"/>
<feature type="transmembrane region" description="Helical" evidence="1">
    <location>
        <begin position="40"/>
        <end position="61"/>
    </location>
</feature>
<proteinExistence type="predicted"/>
<accession>A0A6M6JTI7</accession>
<keyword evidence="2" id="KW-0614">Plasmid</keyword>
<dbReference type="RefSeq" id="WP_172170001.1">
    <property type="nucleotide sequence ID" value="NZ_CP053565.1"/>
</dbReference>
<dbReference type="InterPro" id="IPR021235">
    <property type="entry name" value="DUF2637"/>
</dbReference>
<evidence type="ECO:0000313" key="2">
    <source>
        <dbReference type="EMBL" id="QJY51178.1"/>
    </source>
</evidence>
<dbReference type="KEGG" id="pbro:HOP40_34930"/>
<dbReference type="EMBL" id="CP053565">
    <property type="protein sequence ID" value="QJY51178.1"/>
    <property type="molecule type" value="Genomic_DNA"/>
</dbReference>
<name>A0A6M6JTI7_9PSEU</name>
<evidence type="ECO:0000256" key="1">
    <source>
        <dbReference type="SAM" id="Phobius"/>
    </source>
</evidence>
<keyword evidence="3" id="KW-1185">Reference proteome</keyword>